<accession>A0ABV6RK84</accession>
<evidence type="ECO:0000256" key="3">
    <source>
        <dbReference type="ARBA" id="ARBA00022759"/>
    </source>
</evidence>
<proteinExistence type="inferred from homology"/>
<dbReference type="RefSeq" id="WP_386664964.1">
    <property type="nucleotide sequence ID" value="NZ_JBHLTG010000001.1"/>
</dbReference>
<dbReference type="Pfam" id="PF08340">
    <property type="entry name" value="YicC-like_C"/>
    <property type="match status" value="1"/>
</dbReference>
<comment type="caution">
    <text evidence="8">The sequence shown here is derived from an EMBL/GenBank/DDBJ whole genome shotgun (WGS) entry which is preliminary data.</text>
</comment>
<evidence type="ECO:0000256" key="2">
    <source>
        <dbReference type="ARBA" id="ARBA00022722"/>
    </source>
</evidence>
<evidence type="ECO:0000259" key="6">
    <source>
        <dbReference type="Pfam" id="PF03755"/>
    </source>
</evidence>
<dbReference type="InterPro" id="IPR005229">
    <property type="entry name" value="YicC/YloC-like"/>
</dbReference>
<comment type="similarity">
    <text evidence="5">Belongs to the YicC/YloC family.</text>
</comment>
<dbReference type="InterPro" id="IPR013527">
    <property type="entry name" value="YicC-like_N"/>
</dbReference>
<keyword evidence="2" id="KW-0540">Nuclease</keyword>
<keyword evidence="3" id="KW-0255">Endonuclease</keyword>
<name>A0ABV6RK84_9GAMM</name>
<feature type="domain" description="Endoribonuclease YicC-like C-terminal" evidence="7">
    <location>
        <begin position="170"/>
        <end position="290"/>
    </location>
</feature>
<evidence type="ECO:0000256" key="5">
    <source>
        <dbReference type="ARBA" id="ARBA00035648"/>
    </source>
</evidence>
<dbReference type="Proteomes" id="UP001589896">
    <property type="component" value="Unassembled WGS sequence"/>
</dbReference>
<evidence type="ECO:0000313" key="9">
    <source>
        <dbReference type="Proteomes" id="UP001589896"/>
    </source>
</evidence>
<evidence type="ECO:0000259" key="7">
    <source>
        <dbReference type="Pfam" id="PF08340"/>
    </source>
</evidence>
<dbReference type="NCBIfam" id="TIGR00255">
    <property type="entry name" value="YicC/YloC family endoribonuclease"/>
    <property type="match status" value="1"/>
</dbReference>
<reference evidence="8 9" key="1">
    <citation type="submission" date="2024-09" db="EMBL/GenBank/DDBJ databases">
        <authorList>
            <person name="Sun Q."/>
            <person name="Mori K."/>
        </authorList>
    </citation>
    <scope>NUCLEOTIDE SEQUENCE [LARGE SCALE GENOMIC DNA]</scope>
    <source>
        <strain evidence="8 9">KCTC 23076</strain>
    </source>
</reference>
<evidence type="ECO:0000313" key="8">
    <source>
        <dbReference type="EMBL" id="MFC0676989.1"/>
    </source>
</evidence>
<dbReference type="PANTHER" id="PTHR30636">
    <property type="entry name" value="UPF0701 PROTEIN YICC"/>
    <property type="match status" value="1"/>
</dbReference>
<sequence length="290" mass="32284">MIRSMTAFANAERSTPWGTLACELRSVNHRFLELAVRLPDELRVFEPLLRERVGARVTRGKLDLVLRLRAPEGEGGLQVNPVRVRELSALAIELSAQFPGLHTHFTDLVQFPGVLQTQAADPAELQAQALALLDTVLDEFIAAREREGAKLQAAIAERIDGIARIAGDVRTLMPQIRTGQRAKLQARLGDLLQGSSVAVDAGRIEQEFVLWLQKLDVDEELDRLDAHVSEARRVLKLREAVGRRLDFLLQEFNREANTLGSKSVDARSSAAAVELKLLIDQVREQIQNIE</sequence>
<dbReference type="EC" id="3.1.-.-" evidence="8"/>
<feature type="domain" description="Endoribonuclease YicC-like N-terminal" evidence="6">
    <location>
        <begin position="2"/>
        <end position="152"/>
    </location>
</feature>
<keyword evidence="9" id="KW-1185">Reference proteome</keyword>
<protein>
    <submittedName>
        <fullName evidence="8">YicC/YloC family endoribonuclease</fullName>
        <ecNumber evidence="8">3.1.-.-</ecNumber>
    </submittedName>
</protein>
<evidence type="ECO:0000256" key="1">
    <source>
        <dbReference type="ARBA" id="ARBA00001968"/>
    </source>
</evidence>
<dbReference type="InterPro" id="IPR013551">
    <property type="entry name" value="YicC-like_C"/>
</dbReference>
<dbReference type="Pfam" id="PF03755">
    <property type="entry name" value="YicC-like_N"/>
    <property type="match status" value="1"/>
</dbReference>
<evidence type="ECO:0000256" key="4">
    <source>
        <dbReference type="ARBA" id="ARBA00022801"/>
    </source>
</evidence>
<dbReference type="PANTHER" id="PTHR30636:SF3">
    <property type="entry name" value="UPF0701 PROTEIN YICC"/>
    <property type="match status" value="1"/>
</dbReference>
<keyword evidence="4 8" id="KW-0378">Hydrolase</keyword>
<gene>
    <name evidence="8" type="ORF">ACFFGH_03865</name>
</gene>
<dbReference type="EMBL" id="JBHLTG010000001">
    <property type="protein sequence ID" value="MFC0676989.1"/>
    <property type="molecule type" value="Genomic_DNA"/>
</dbReference>
<organism evidence="8 9">
    <name type="scientific">Lysobacter korlensis</name>
    <dbReference type="NCBI Taxonomy" id="553636"/>
    <lineage>
        <taxon>Bacteria</taxon>
        <taxon>Pseudomonadati</taxon>
        <taxon>Pseudomonadota</taxon>
        <taxon>Gammaproteobacteria</taxon>
        <taxon>Lysobacterales</taxon>
        <taxon>Lysobacteraceae</taxon>
        <taxon>Lysobacter</taxon>
    </lineage>
</organism>
<comment type="cofactor">
    <cofactor evidence="1">
        <name>a divalent metal cation</name>
        <dbReference type="ChEBI" id="CHEBI:60240"/>
    </cofactor>
</comment>
<dbReference type="GO" id="GO:0016787">
    <property type="term" value="F:hydrolase activity"/>
    <property type="evidence" value="ECO:0007669"/>
    <property type="project" value="UniProtKB-KW"/>
</dbReference>